<organism evidence="1 2">
    <name type="scientific">Desulfonema magnum</name>
    <dbReference type="NCBI Taxonomy" id="45655"/>
    <lineage>
        <taxon>Bacteria</taxon>
        <taxon>Pseudomonadati</taxon>
        <taxon>Thermodesulfobacteriota</taxon>
        <taxon>Desulfobacteria</taxon>
        <taxon>Desulfobacterales</taxon>
        <taxon>Desulfococcaceae</taxon>
        <taxon>Desulfonema</taxon>
    </lineage>
</organism>
<evidence type="ECO:0000313" key="2">
    <source>
        <dbReference type="Proteomes" id="UP000663722"/>
    </source>
</evidence>
<protein>
    <submittedName>
        <fullName evidence="1">Uncharacterized protein</fullName>
    </submittedName>
</protein>
<keyword evidence="2" id="KW-1185">Reference proteome</keyword>
<reference evidence="1" key="1">
    <citation type="journal article" date="2021" name="Microb. Physiol.">
        <title>Proteogenomic Insights into the Physiology of Marine, Sulfate-Reducing, Filamentous Desulfonema limicola and Desulfonema magnum.</title>
        <authorList>
            <person name="Schnaars V."/>
            <person name="Wohlbrand L."/>
            <person name="Scheve S."/>
            <person name="Hinrichs C."/>
            <person name="Reinhardt R."/>
            <person name="Rabus R."/>
        </authorList>
    </citation>
    <scope>NUCLEOTIDE SEQUENCE</scope>
    <source>
        <strain evidence="1">4be13</strain>
    </source>
</reference>
<proteinExistence type="predicted"/>
<dbReference type="EMBL" id="CP061800">
    <property type="protein sequence ID" value="QTA85259.1"/>
    <property type="molecule type" value="Genomic_DNA"/>
</dbReference>
<accession>A0A975GL39</accession>
<sequence length="38" mass="4748">MSVVFSFQFYDFSYIKKREKNVFTFYNHIKNDEIIMAF</sequence>
<dbReference type="KEGG" id="dmm:dnm_012640"/>
<name>A0A975GL39_9BACT</name>
<gene>
    <name evidence="1" type="ORF">dnm_012640</name>
</gene>
<evidence type="ECO:0000313" key="1">
    <source>
        <dbReference type="EMBL" id="QTA85259.1"/>
    </source>
</evidence>
<dbReference type="Proteomes" id="UP000663722">
    <property type="component" value="Chromosome"/>
</dbReference>
<dbReference type="AlphaFoldDB" id="A0A975GL39"/>